<dbReference type="Proteomes" id="UP000001699">
    <property type="component" value="Unassembled WGS sequence"/>
</dbReference>
<name>B0YBB1_ASPFC</name>
<dbReference type="GO" id="GO:0016787">
    <property type="term" value="F:hydrolase activity"/>
    <property type="evidence" value="ECO:0007669"/>
    <property type="project" value="UniProtKB-KW"/>
</dbReference>
<comment type="similarity">
    <text evidence="1">Belongs to the isochorismatase family.</text>
</comment>
<evidence type="ECO:0000256" key="1">
    <source>
        <dbReference type="ARBA" id="ARBA00006336"/>
    </source>
</evidence>
<dbReference type="VEuPathDB" id="FungiDB:AFUB_092180"/>
<dbReference type="PhylomeDB" id="B0YBB1"/>
<dbReference type="InterPro" id="IPR050272">
    <property type="entry name" value="Isochorismatase-like_hydrls"/>
</dbReference>
<dbReference type="OrthoDB" id="245563at2759"/>
<gene>
    <name evidence="5" type="ORF">AFUB_092180</name>
</gene>
<accession>B0YBB1</accession>
<evidence type="ECO:0000313" key="5">
    <source>
        <dbReference type="EMBL" id="EDP48501.1"/>
    </source>
</evidence>
<dbReference type="PANTHER" id="PTHR43540">
    <property type="entry name" value="PEROXYUREIDOACRYLATE/UREIDOACRYLATE AMIDOHYDROLASE-RELATED"/>
    <property type="match status" value="1"/>
</dbReference>
<dbReference type="EMBL" id="DS499601">
    <property type="protein sequence ID" value="EDP48501.1"/>
    <property type="molecule type" value="Genomic_DNA"/>
</dbReference>
<evidence type="ECO:0000256" key="3">
    <source>
        <dbReference type="SAM" id="MobiDB-lite"/>
    </source>
</evidence>
<evidence type="ECO:0000259" key="4">
    <source>
        <dbReference type="Pfam" id="PF00857"/>
    </source>
</evidence>
<protein>
    <submittedName>
        <fullName evidence="5">Isochorismatase family hydrolase, putative</fullName>
    </submittedName>
</protein>
<keyword evidence="6" id="KW-1185">Reference proteome</keyword>
<dbReference type="PANTHER" id="PTHR43540:SF15">
    <property type="entry name" value="BLR5631 PROTEIN"/>
    <property type="match status" value="1"/>
</dbReference>
<keyword evidence="2 5" id="KW-0378">Hydrolase</keyword>
<dbReference type="HOGENOM" id="CLU_068979_5_1_1"/>
<organism evidence="5 6">
    <name type="scientific">Aspergillus fumigatus (strain CBS 144.89 / FGSC A1163 / CEA10)</name>
    <name type="common">Neosartorya fumigata</name>
    <dbReference type="NCBI Taxonomy" id="451804"/>
    <lineage>
        <taxon>Eukaryota</taxon>
        <taxon>Fungi</taxon>
        <taxon>Dikarya</taxon>
        <taxon>Ascomycota</taxon>
        <taxon>Pezizomycotina</taxon>
        <taxon>Eurotiomycetes</taxon>
        <taxon>Eurotiomycetidae</taxon>
        <taxon>Eurotiales</taxon>
        <taxon>Aspergillaceae</taxon>
        <taxon>Aspergillus</taxon>
        <taxon>Aspergillus subgen. Fumigati</taxon>
    </lineage>
</organism>
<evidence type="ECO:0000256" key="2">
    <source>
        <dbReference type="ARBA" id="ARBA00022801"/>
    </source>
</evidence>
<feature type="region of interest" description="Disordered" evidence="3">
    <location>
        <begin position="1"/>
        <end position="23"/>
    </location>
</feature>
<feature type="domain" description="Isochorismatase-like" evidence="4">
    <location>
        <begin position="64"/>
        <end position="230"/>
    </location>
</feature>
<evidence type="ECO:0000313" key="6">
    <source>
        <dbReference type="Proteomes" id="UP000001699"/>
    </source>
</evidence>
<reference evidence="5 6" key="1">
    <citation type="journal article" date="2008" name="PLoS Genet.">
        <title>Genomic islands in the pathogenic filamentous fungus Aspergillus fumigatus.</title>
        <authorList>
            <person name="Fedorova N.D."/>
            <person name="Khaldi N."/>
            <person name="Joardar V.S."/>
            <person name="Maiti R."/>
            <person name="Amedeo P."/>
            <person name="Anderson M.J."/>
            <person name="Crabtree J."/>
            <person name="Silva J.C."/>
            <person name="Badger J.H."/>
            <person name="Albarraq A."/>
            <person name="Angiuoli S."/>
            <person name="Bussey H."/>
            <person name="Bowyer P."/>
            <person name="Cotty P.J."/>
            <person name="Dyer P.S."/>
            <person name="Egan A."/>
            <person name="Galens K."/>
            <person name="Fraser-Liggett C.M."/>
            <person name="Haas B.J."/>
            <person name="Inman J.M."/>
            <person name="Kent R."/>
            <person name="Lemieux S."/>
            <person name="Malavazi I."/>
            <person name="Orvis J."/>
            <person name="Roemer T."/>
            <person name="Ronning C.M."/>
            <person name="Sundaram J.P."/>
            <person name="Sutton G."/>
            <person name="Turner G."/>
            <person name="Venter J.C."/>
            <person name="White O.R."/>
            <person name="Whitty B.R."/>
            <person name="Youngman P."/>
            <person name="Wolfe K.H."/>
            <person name="Goldman G.H."/>
            <person name="Wortman J.R."/>
            <person name="Jiang B."/>
            <person name="Denning D.W."/>
            <person name="Nierman W.C."/>
        </authorList>
    </citation>
    <scope>NUCLEOTIDE SEQUENCE [LARGE SCALE GENOMIC DNA]</scope>
    <source>
        <strain evidence="6">CBS 144.89 / FGSC A1163 / CEA10</strain>
    </source>
</reference>
<dbReference type="InterPro" id="IPR000868">
    <property type="entry name" value="Isochorismatase-like_dom"/>
</dbReference>
<sequence>MRKLVLSSSPHSSSSRKPPSSQISLVQCPHYNSQSHNQKMSSVQSFRQLIGVPPSTASAKDSSLIIIDAQNEYATGHLKTANVSQTRKAIAALLEKYRAGGDGKNIVHIVHEVPQGAPVFTPDTDLAKEFDELTPRGGEKVITKHFPSAFAQTDLDEYLTGLGDAGKKVVLVGYMAHVCVSTTARAASERGYDVVIASDAVGDRAIPGASAETLVSVVLSELADAFATVLPSSEITA</sequence>
<dbReference type="Gene3D" id="3.40.50.850">
    <property type="entry name" value="Isochorismatase-like"/>
    <property type="match status" value="1"/>
</dbReference>
<dbReference type="AlphaFoldDB" id="B0YBB1"/>
<dbReference type="InterPro" id="IPR036380">
    <property type="entry name" value="Isochorismatase-like_sf"/>
</dbReference>
<dbReference type="SUPFAM" id="SSF52499">
    <property type="entry name" value="Isochorismatase-like hydrolases"/>
    <property type="match status" value="1"/>
</dbReference>
<feature type="compositionally biased region" description="Low complexity" evidence="3">
    <location>
        <begin position="7"/>
        <end position="23"/>
    </location>
</feature>
<proteinExistence type="inferred from homology"/>
<dbReference type="Pfam" id="PF00857">
    <property type="entry name" value="Isochorismatase"/>
    <property type="match status" value="1"/>
</dbReference>